<reference evidence="1 2" key="1">
    <citation type="journal article" date="2021" name="Commun. Biol.">
        <title>The genome of Shorea leprosula (Dipterocarpaceae) highlights the ecological relevance of drought in aseasonal tropical rainforests.</title>
        <authorList>
            <person name="Ng K.K.S."/>
            <person name="Kobayashi M.J."/>
            <person name="Fawcett J.A."/>
            <person name="Hatakeyama M."/>
            <person name="Paape T."/>
            <person name="Ng C.H."/>
            <person name="Ang C.C."/>
            <person name="Tnah L.H."/>
            <person name="Lee C.T."/>
            <person name="Nishiyama T."/>
            <person name="Sese J."/>
            <person name="O'Brien M.J."/>
            <person name="Copetti D."/>
            <person name="Mohd Noor M.I."/>
            <person name="Ong R.C."/>
            <person name="Putra M."/>
            <person name="Sireger I.Z."/>
            <person name="Indrioko S."/>
            <person name="Kosugi Y."/>
            <person name="Izuno A."/>
            <person name="Isagi Y."/>
            <person name="Lee S.L."/>
            <person name="Shimizu K.K."/>
        </authorList>
    </citation>
    <scope>NUCLEOTIDE SEQUENCE [LARGE SCALE GENOMIC DNA]</scope>
    <source>
        <strain evidence="1">214</strain>
    </source>
</reference>
<gene>
    <name evidence="1" type="ORF">SLEP1_g28590</name>
</gene>
<comment type="caution">
    <text evidence="1">The sequence shown here is derived from an EMBL/GenBank/DDBJ whole genome shotgun (WGS) entry which is preliminary data.</text>
</comment>
<evidence type="ECO:0000313" key="1">
    <source>
        <dbReference type="EMBL" id="GKV18167.1"/>
    </source>
</evidence>
<accession>A0AAV5K2T4</accession>
<dbReference type="Proteomes" id="UP001054252">
    <property type="component" value="Unassembled WGS sequence"/>
</dbReference>
<evidence type="ECO:0000313" key="2">
    <source>
        <dbReference type="Proteomes" id="UP001054252"/>
    </source>
</evidence>
<dbReference type="AlphaFoldDB" id="A0AAV5K2T4"/>
<keyword evidence="2" id="KW-1185">Reference proteome</keyword>
<proteinExistence type="predicted"/>
<protein>
    <submittedName>
        <fullName evidence="1">Uncharacterized protein</fullName>
    </submittedName>
</protein>
<dbReference type="EMBL" id="BPVZ01000049">
    <property type="protein sequence ID" value="GKV18167.1"/>
    <property type="molecule type" value="Genomic_DNA"/>
</dbReference>
<name>A0AAV5K2T4_9ROSI</name>
<sequence length="41" mass="4997">MRLHFSKSERCKRTRHHEPELTWRVSGSERLFLKDLTFAPL</sequence>
<organism evidence="1 2">
    <name type="scientific">Rubroshorea leprosula</name>
    <dbReference type="NCBI Taxonomy" id="152421"/>
    <lineage>
        <taxon>Eukaryota</taxon>
        <taxon>Viridiplantae</taxon>
        <taxon>Streptophyta</taxon>
        <taxon>Embryophyta</taxon>
        <taxon>Tracheophyta</taxon>
        <taxon>Spermatophyta</taxon>
        <taxon>Magnoliopsida</taxon>
        <taxon>eudicotyledons</taxon>
        <taxon>Gunneridae</taxon>
        <taxon>Pentapetalae</taxon>
        <taxon>rosids</taxon>
        <taxon>malvids</taxon>
        <taxon>Malvales</taxon>
        <taxon>Dipterocarpaceae</taxon>
        <taxon>Rubroshorea</taxon>
    </lineage>
</organism>